<protein>
    <submittedName>
        <fullName evidence="1">Uncharacterized protein</fullName>
    </submittedName>
</protein>
<dbReference type="AlphaFoldDB" id="A0A368GK15"/>
<sequence length="90" mass="10199">MLDETQHCCGNSISSMLTKTRYWSGVNGNLIRVHYCNGRKLNIVQGVSSRHVIQTQTAVLRSMSGRSVLLQISQKLQLSDRINSIRFCIF</sequence>
<gene>
    <name evidence="1" type="ORF">ANCCAN_09246</name>
</gene>
<organism evidence="1 2">
    <name type="scientific">Ancylostoma caninum</name>
    <name type="common">Dog hookworm</name>
    <dbReference type="NCBI Taxonomy" id="29170"/>
    <lineage>
        <taxon>Eukaryota</taxon>
        <taxon>Metazoa</taxon>
        <taxon>Ecdysozoa</taxon>
        <taxon>Nematoda</taxon>
        <taxon>Chromadorea</taxon>
        <taxon>Rhabditida</taxon>
        <taxon>Rhabditina</taxon>
        <taxon>Rhabditomorpha</taxon>
        <taxon>Strongyloidea</taxon>
        <taxon>Ancylostomatidae</taxon>
        <taxon>Ancylostomatinae</taxon>
        <taxon>Ancylostoma</taxon>
    </lineage>
</organism>
<evidence type="ECO:0000313" key="2">
    <source>
        <dbReference type="Proteomes" id="UP000252519"/>
    </source>
</evidence>
<evidence type="ECO:0000313" key="1">
    <source>
        <dbReference type="EMBL" id="RCN44731.1"/>
    </source>
</evidence>
<comment type="caution">
    <text evidence="1">The sequence shown here is derived from an EMBL/GenBank/DDBJ whole genome shotgun (WGS) entry which is preliminary data.</text>
</comment>
<dbReference type="Proteomes" id="UP000252519">
    <property type="component" value="Unassembled WGS sequence"/>
</dbReference>
<proteinExistence type="predicted"/>
<name>A0A368GK15_ANCCA</name>
<dbReference type="EMBL" id="JOJR01000121">
    <property type="protein sequence ID" value="RCN44731.1"/>
    <property type="molecule type" value="Genomic_DNA"/>
</dbReference>
<accession>A0A368GK15</accession>
<reference evidence="1 2" key="1">
    <citation type="submission" date="2014-10" db="EMBL/GenBank/DDBJ databases">
        <title>Draft genome of the hookworm Ancylostoma caninum.</title>
        <authorList>
            <person name="Mitreva M."/>
        </authorList>
    </citation>
    <scope>NUCLEOTIDE SEQUENCE [LARGE SCALE GENOMIC DNA]</scope>
    <source>
        <strain evidence="1 2">Baltimore</strain>
    </source>
</reference>
<keyword evidence="2" id="KW-1185">Reference proteome</keyword>